<keyword evidence="1" id="KW-0004">4Fe-4S</keyword>
<dbReference type="GO" id="GO:0046872">
    <property type="term" value="F:metal ion binding"/>
    <property type="evidence" value="ECO:0007669"/>
    <property type="project" value="UniProtKB-KW"/>
</dbReference>
<organism evidence="6 7">
    <name type="scientific">Ructibacterium gallinarum</name>
    <dbReference type="NCBI Taxonomy" id="2779355"/>
    <lineage>
        <taxon>Bacteria</taxon>
        <taxon>Bacillati</taxon>
        <taxon>Bacillota</taxon>
        <taxon>Clostridia</taxon>
        <taxon>Eubacteriales</taxon>
        <taxon>Oscillospiraceae</taxon>
        <taxon>Ructibacterium</taxon>
    </lineage>
</organism>
<evidence type="ECO:0000256" key="5">
    <source>
        <dbReference type="ARBA" id="ARBA00023014"/>
    </source>
</evidence>
<evidence type="ECO:0000313" key="6">
    <source>
        <dbReference type="EMBL" id="MBE5040195.1"/>
    </source>
</evidence>
<evidence type="ECO:0000256" key="2">
    <source>
        <dbReference type="ARBA" id="ARBA00022723"/>
    </source>
</evidence>
<proteinExistence type="predicted"/>
<name>A0A9D5R8P1_9FIRM</name>
<dbReference type="PRINTS" id="PR00469">
    <property type="entry name" value="PNDRDTASEII"/>
</dbReference>
<evidence type="ECO:0000313" key="7">
    <source>
        <dbReference type="Proteomes" id="UP000806542"/>
    </source>
</evidence>
<dbReference type="SUPFAM" id="SSF51905">
    <property type="entry name" value="FAD/NAD(P)-binding domain"/>
    <property type="match status" value="1"/>
</dbReference>
<keyword evidence="3" id="KW-0560">Oxidoreductase</keyword>
<evidence type="ECO:0000256" key="4">
    <source>
        <dbReference type="ARBA" id="ARBA00023004"/>
    </source>
</evidence>
<protein>
    <submittedName>
        <fullName evidence="6">FAD-dependent oxidoreductase</fullName>
    </submittedName>
</protein>
<dbReference type="AlphaFoldDB" id="A0A9D5R8P1"/>
<keyword evidence="7" id="KW-1185">Reference proteome</keyword>
<dbReference type="GO" id="GO:0016491">
    <property type="term" value="F:oxidoreductase activity"/>
    <property type="evidence" value="ECO:0007669"/>
    <property type="project" value="UniProtKB-KW"/>
</dbReference>
<dbReference type="GO" id="GO:0051539">
    <property type="term" value="F:4 iron, 4 sulfur cluster binding"/>
    <property type="evidence" value="ECO:0007669"/>
    <property type="project" value="UniProtKB-KW"/>
</dbReference>
<gene>
    <name evidence="6" type="ORF">INF28_06945</name>
</gene>
<dbReference type="PRINTS" id="PR00368">
    <property type="entry name" value="FADPNR"/>
</dbReference>
<dbReference type="PANTHER" id="PTHR43498:SF1">
    <property type="entry name" value="COB--COM HETERODISULFIDE REDUCTASE IRON-SULFUR SUBUNIT A"/>
    <property type="match status" value="1"/>
</dbReference>
<dbReference type="EMBL" id="JADCKB010000012">
    <property type="protein sequence ID" value="MBE5040195.1"/>
    <property type="molecule type" value="Genomic_DNA"/>
</dbReference>
<evidence type="ECO:0000256" key="3">
    <source>
        <dbReference type="ARBA" id="ARBA00023002"/>
    </source>
</evidence>
<dbReference type="PANTHER" id="PTHR43498">
    <property type="entry name" value="FERREDOXIN:COB-COM HETERODISULFIDE REDUCTASE SUBUNIT A"/>
    <property type="match status" value="1"/>
</dbReference>
<sequence>MKRTFEMIETREDWDVIVCGGGPAGCAAAAAAARMGAKTLLLEATGALGGMGTMGLVPAWCPFSDQEKMIYRSIAKEVFDALKADMPYVPSARLDWVPIDSEKLKGIYDRLVVDSGAVCLFFSQVCGAEAEDGRIRRILVCQNGDLKIYQAKTYIDCTGEGILSRKAGAQMVTEETVRQPATHCFALGNVDLFAFQHGPNMHGSKAESPIHAIVASGKYPHIQDTHICCNVVGQGTVGFNAGHLWEADPDVPEQISRAMTEGRAAAREYRDALAEFHPTAFGNAHLASTAPLMGIRESRQVLGDYVLTADDYCKRRSFPDEICRNSYYVDVHYSKEEAALIAQGKKEAVGRPERYGPGESYGIPYRCLTPVGFSNLLVAGKIISCDRMAQGSARVMPVCLCTGEAAGVAAVLADGGNVHEISTEKLRERLKENGAYLPDAE</sequence>
<dbReference type="Proteomes" id="UP000806542">
    <property type="component" value="Unassembled WGS sequence"/>
</dbReference>
<evidence type="ECO:0000256" key="1">
    <source>
        <dbReference type="ARBA" id="ARBA00022485"/>
    </source>
</evidence>
<dbReference type="RefSeq" id="WP_226392745.1">
    <property type="nucleotide sequence ID" value="NZ_JADCKB010000012.1"/>
</dbReference>
<keyword evidence="5" id="KW-0411">Iron-sulfur</keyword>
<dbReference type="InterPro" id="IPR036188">
    <property type="entry name" value="FAD/NAD-bd_sf"/>
</dbReference>
<keyword evidence="2" id="KW-0479">Metal-binding</keyword>
<reference evidence="6" key="1">
    <citation type="submission" date="2020-10" db="EMBL/GenBank/DDBJ databases">
        <title>ChiBAC.</title>
        <authorList>
            <person name="Zenner C."/>
            <person name="Hitch T.C.A."/>
            <person name="Clavel T."/>
        </authorList>
    </citation>
    <scope>NUCLEOTIDE SEQUENCE</scope>
    <source>
        <strain evidence="6">DSM 107454</strain>
    </source>
</reference>
<dbReference type="Pfam" id="PF12831">
    <property type="entry name" value="FAD_oxidored"/>
    <property type="match status" value="1"/>
</dbReference>
<comment type="caution">
    <text evidence="6">The sequence shown here is derived from an EMBL/GenBank/DDBJ whole genome shotgun (WGS) entry which is preliminary data.</text>
</comment>
<dbReference type="Gene3D" id="3.50.50.60">
    <property type="entry name" value="FAD/NAD(P)-binding domain"/>
    <property type="match status" value="1"/>
</dbReference>
<keyword evidence="4" id="KW-0408">Iron</keyword>
<dbReference type="InterPro" id="IPR039650">
    <property type="entry name" value="HdrA-like"/>
</dbReference>
<accession>A0A9D5R8P1</accession>